<evidence type="ECO:0000313" key="3">
    <source>
        <dbReference type="Proteomes" id="UP001493487"/>
    </source>
</evidence>
<keyword evidence="1" id="KW-1133">Transmembrane helix</keyword>
<feature type="transmembrane region" description="Helical" evidence="1">
    <location>
        <begin position="32"/>
        <end position="51"/>
    </location>
</feature>
<keyword evidence="1" id="KW-0812">Transmembrane</keyword>
<dbReference type="Proteomes" id="UP001493487">
    <property type="component" value="Unassembled WGS sequence"/>
</dbReference>
<sequence length="207" mass="24156">MTNKQFAFAVTGSLISILFFIIVNYLTTPGTIWFIYPTLALIQWPISIYCFSRGKVKEYSLVTSLLLILYLNWENQMHSPEHLWFLYPAFAIIWWPILMFAGHYARTLSMALIGSLGVIVSYGLLNALVSPQFPWAIFPAYAVLWWPLAIYFSSKKKWFNFSVWAAIMSAVFFITANTITTTDIWAIYPIFALTWWPLSMHYYRRAR</sequence>
<evidence type="ECO:0008006" key="4">
    <source>
        <dbReference type="Google" id="ProtNLM"/>
    </source>
</evidence>
<feature type="transmembrane region" description="Helical" evidence="1">
    <location>
        <begin position="185"/>
        <end position="203"/>
    </location>
</feature>
<dbReference type="EMBL" id="JASKHM010000002">
    <property type="protein sequence ID" value="MEQ4481634.1"/>
    <property type="molecule type" value="Genomic_DNA"/>
</dbReference>
<proteinExistence type="predicted"/>
<evidence type="ECO:0000256" key="1">
    <source>
        <dbReference type="SAM" id="Phobius"/>
    </source>
</evidence>
<feature type="transmembrane region" description="Helical" evidence="1">
    <location>
        <begin position="85"/>
        <end position="104"/>
    </location>
</feature>
<protein>
    <recommendedName>
        <fullName evidence="4">Tryptophan-rich sensory protein</fullName>
    </recommendedName>
</protein>
<dbReference type="RefSeq" id="WP_232183596.1">
    <property type="nucleotide sequence ID" value="NZ_JAIOAP010000002.1"/>
</dbReference>
<accession>A0ABV1KNJ2</accession>
<name>A0ABV1KNJ2_9BACL</name>
<gene>
    <name evidence="2" type="ORF">QJS35_04415</name>
</gene>
<feature type="transmembrane region" description="Helical" evidence="1">
    <location>
        <begin position="7"/>
        <end position="26"/>
    </location>
</feature>
<organism evidence="2 3">
    <name type="scientific">Cohnella silvisoli</name>
    <dbReference type="NCBI Taxonomy" id="2873699"/>
    <lineage>
        <taxon>Bacteria</taxon>
        <taxon>Bacillati</taxon>
        <taxon>Bacillota</taxon>
        <taxon>Bacilli</taxon>
        <taxon>Bacillales</taxon>
        <taxon>Paenibacillaceae</taxon>
        <taxon>Cohnella</taxon>
    </lineage>
</organism>
<evidence type="ECO:0000313" key="2">
    <source>
        <dbReference type="EMBL" id="MEQ4481634.1"/>
    </source>
</evidence>
<feature type="transmembrane region" description="Helical" evidence="1">
    <location>
        <begin position="159"/>
        <end position="179"/>
    </location>
</feature>
<feature type="transmembrane region" description="Helical" evidence="1">
    <location>
        <begin position="58"/>
        <end position="73"/>
    </location>
</feature>
<reference evidence="2 3" key="1">
    <citation type="journal article" date="2023" name="Genome Announc.">
        <title>Pan-Genome Analyses of the Genus Cohnella and Proposal of the Novel Species Cohnella silvisoli sp. nov., Isolated from Forest Soil.</title>
        <authorList>
            <person name="Wang C."/>
            <person name="Mao L."/>
            <person name="Bao G."/>
            <person name="Zhu H."/>
        </authorList>
    </citation>
    <scope>NUCLEOTIDE SEQUENCE [LARGE SCALE GENOMIC DNA]</scope>
    <source>
        <strain evidence="2 3">NL03-T5-1</strain>
    </source>
</reference>
<comment type="caution">
    <text evidence="2">The sequence shown here is derived from an EMBL/GenBank/DDBJ whole genome shotgun (WGS) entry which is preliminary data.</text>
</comment>
<feature type="transmembrane region" description="Helical" evidence="1">
    <location>
        <begin position="111"/>
        <end position="129"/>
    </location>
</feature>
<keyword evidence="3" id="KW-1185">Reference proteome</keyword>
<keyword evidence="1" id="KW-0472">Membrane</keyword>
<feature type="transmembrane region" description="Helical" evidence="1">
    <location>
        <begin position="135"/>
        <end position="152"/>
    </location>
</feature>